<proteinExistence type="predicted"/>
<feature type="domain" description="BTB" evidence="1">
    <location>
        <begin position="32"/>
        <end position="117"/>
    </location>
</feature>
<dbReference type="AlphaFoldDB" id="A0A443SW03"/>
<dbReference type="OrthoDB" id="25620at2759"/>
<dbReference type="InterPro" id="IPR011333">
    <property type="entry name" value="SKP1/BTB/POZ_sf"/>
</dbReference>
<dbReference type="SMART" id="SM00875">
    <property type="entry name" value="BACK"/>
    <property type="match status" value="1"/>
</dbReference>
<evidence type="ECO:0000313" key="4">
    <source>
        <dbReference type="Proteomes" id="UP000288716"/>
    </source>
</evidence>
<dbReference type="SMART" id="SM00584">
    <property type="entry name" value="TLDc"/>
    <property type="match status" value="1"/>
</dbReference>
<dbReference type="InterPro" id="IPR000210">
    <property type="entry name" value="BTB/POZ_dom"/>
</dbReference>
<dbReference type="Pfam" id="PF00651">
    <property type="entry name" value="BTB"/>
    <property type="match status" value="1"/>
</dbReference>
<dbReference type="SMART" id="SM00225">
    <property type="entry name" value="BTB"/>
    <property type="match status" value="1"/>
</dbReference>
<dbReference type="InterPro" id="IPR051481">
    <property type="entry name" value="BTB-POZ/Galectin-3-binding"/>
</dbReference>
<dbReference type="PANTHER" id="PTHR24410">
    <property type="entry name" value="HL07962P-RELATED"/>
    <property type="match status" value="1"/>
</dbReference>
<dbReference type="Pfam" id="PF07707">
    <property type="entry name" value="BACK"/>
    <property type="match status" value="1"/>
</dbReference>
<dbReference type="Pfam" id="PF07534">
    <property type="entry name" value="TLD"/>
    <property type="match status" value="1"/>
</dbReference>
<accession>A0A443SW03</accession>
<dbReference type="VEuPathDB" id="VectorBase:LDEU000345"/>
<evidence type="ECO:0008006" key="5">
    <source>
        <dbReference type="Google" id="ProtNLM"/>
    </source>
</evidence>
<reference evidence="3 4" key="1">
    <citation type="journal article" date="2018" name="Gigascience">
        <title>Genomes of trombidid mites reveal novel predicted allergens and laterally-transferred genes associated with secondary metabolism.</title>
        <authorList>
            <person name="Dong X."/>
            <person name="Chaisiri K."/>
            <person name="Xia D."/>
            <person name="Armstrong S.D."/>
            <person name="Fang Y."/>
            <person name="Donnelly M.J."/>
            <person name="Kadowaki T."/>
            <person name="McGarry J.W."/>
            <person name="Darby A.C."/>
            <person name="Makepeace B.L."/>
        </authorList>
    </citation>
    <scope>NUCLEOTIDE SEQUENCE [LARGE SCALE GENOMIC DNA]</scope>
    <source>
        <strain evidence="3">UoL-UT</strain>
    </source>
</reference>
<dbReference type="InterPro" id="IPR011705">
    <property type="entry name" value="BACK"/>
</dbReference>
<dbReference type="Proteomes" id="UP000288716">
    <property type="component" value="Unassembled WGS sequence"/>
</dbReference>
<evidence type="ECO:0000313" key="3">
    <source>
        <dbReference type="EMBL" id="RWS31696.1"/>
    </source>
</evidence>
<name>A0A443SW03_9ACAR</name>
<dbReference type="PANTHER" id="PTHR24410:SF34">
    <property type="entry name" value="LD40565P"/>
    <property type="match status" value="1"/>
</dbReference>
<evidence type="ECO:0000259" key="2">
    <source>
        <dbReference type="PROSITE" id="PS51886"/>
    </source>
</evidence>
<dbReference type="Gene3D" id="1.25.40.420">
    <property type="match status" value="1"/>
</dbReference>
<sequence length="495" mass="55618">MSARKVVVDQCLLGVPRLLDDLERLAGDRDSCDILFIAGREEVAIYAHRLILKTRQVHCSCTSFQNLKRGEICKVFGTTVSLSTPGNPIPIRLPQVKPDVLRDVLFYVYCGRVLLQDSNVFEVLAICCELGIDDLRQFAEDHIRSSLCIHNACTYLPAALELETRIPDSKSGRCFKDRCTAFIGENAMECIKTPSFLTLPKEALIHLISSDCVALEEEDVWRAVLNWAKHNTGVMQPTAHWTEEERTRVCQQLSGVINHVRILLIDSHVFAEEVEPTGAVPMEISLERYRSAALPNKFGYTEERKVQPRSSLKLFQSSQILTGDKLQYQRVLNSWFGVNKQAWKLLYRASTHGYSSDSFHHHCDGHFPTYVLVFGANGEICGGFSDVPWNASLSSRGRYVSSEKSFLFTLVNNVDVPPTKFDIVKKAFAIVNHPDFGPVFGAGADFSISSNCNSNMDSYSNLPHSYDGENASCTLLMGDYNFTVFDYEVFTIDKH</sequence>
<keyword evidence="4" id="KW-1185">Reference proteome</keyword>
<dbReference type="PROSITE" id="PS51886">
    <property type="entry name" value="TLDC"/>
    <property type="match status" value="1"/>
</dbReference>
<dbReference type="SUPFAM" id="SSF54695">
    <property type="entry name" value="POZ domain"/>
    <property type="match status" value="1"/>
</dbReference>
<protein>
    <recommendedName>
        <fullName evidence="5">BTB/POZ domain-containing protein 9-like protein</fullName>
    </recommendedName>
</protein>
<dbReference type="EMBL" id="NCKV01000087">
    <property type="protein sequence ID" value="RWS31696.1"/>
    <property type="molecule type" value="Genomic_DNA"/>
</dbReference>
<dbReference type="InterPro" id="IPR006571">
    <property type="entry name" value="TLDc_dom"/>
</dbReference>
<dbReference type="PROSITE" id="PS50097">
    <property type="entry name" value="BTB"/>
    <property type="match status" value="1"/>
</dbReference>
<dbReference type="STRING" id="299467.A0A443SW03"/>
<comment type="caution">
    <text evidence="3">The sequence shown here is derived from an EMBL/GenBank/DDBJ whole genome shotgun (WGS) entry which is preliminary data.</text>
</comment>
<organism evidence="3 4">
    <name type="scientific">Leptotrombidium deliense</name>
    <dbReference type="NCBI Taxonomy" id="299467"/>
    <lineage>
        <taxon>Eukaryota</taxon>
        <taxon>Metazoa</taxon>
        <taxon>Ecdysozoa</taxon>
        <taxon>Arthropoda</taxon>
        <taxon>Chelicerata</taxon>
        <taxon>Arachnida</taxon>
        <taxon>Acari</taxon>
        <taxon>Acariformes</taxon>
        <taxon>Trombidiformes</taxon>
        <taxon>Prostigmata</taxon>
        <taxon>Anystina</taxon>
        <taxon>Parasitengona</taxon>
        <taxon>Trombiculoidea</taxon>
        <taxon>Trombiculidae</taxon>
        <taxon>Leptotrombidium</taxon>
    </lineage>
</organism>
<evidence type="ECO:0000259" key="1">
    <source>
        <dbReference type="PROSITE" id="PS50097"/>
    </source>
</evidence>
<feature type="domain" description="TLDc" evidence="2">
    <location>
        <begin position="319"/>
        <end position="493"/>
    </location>
</feature>
<dbReference type="Gene3D" id="3.30.710.10">
    <property type="entry name" value="Potassium Channel Kv1.1, Chain A"/>
    <property type="match status" value="1"/>
</dbReference>
<gene>
    <name evidence="3" type="ORF">B4U80_01927</name>
</gene>